<dbReference type="Pfam" id="PF00005">
    <property type="entry name" value="ABC_tran"/>
    <property type="match status" value="1"/>
</dbReference>
<dbReference type="EMBL" id="LR862149">
    <property type="protein sequence ID" value="CAD1831496.1"/>
    <property type="molecule type" value="Genomic_DNA"/>
</dbReference>
<dbReference type="InterPro" id="IPR027417">
    <property type="entry name" value="P-loop_NTPase"/>
</dbReference>
<dbReference type="PANTHER" id="PTHR48041:SF135">
    <property type="entry name" value="ABC TRANSPORTER G FAMILY MEMBER 26"/>
    <property type="match status" value="1"/>
</dbReference>
<dbReference type="Pfam" id="PF01061">
    <property type="entry name" value="ABC2_membrane"/>
    <property type="match status" value="1"/>
</dbReference>
<dbReference type="GO" id="GO:0016887">
    <property type="term" value="F:ATP hydrolysis activity"/>
    <property type="evidence" value="ECO:0007669"/>
    <property type="project" value="InterPro"/>
</dbReference>
<comment type="subcellular location">
    <subcellularLocation>
        <location evidence="1">Membrane</location>
        <topology evidence="1">Multi-pass membrane protein</topology>
    </subcellularLocation>
</comment>
<evidence type="ECO:0000256" key="2">
    <source>
        <dbReference type="ARBA" id="ARBA00005814"/>
    </source>
</evidence>
<evidence type="ECO:0000259" key="10">
    <source>
        <dbReference type="PROSITE" id="PS50893"/>
    </source>
</evidence>
<evidence type="ECO:0000313" key="11">
    <source>
        <dbReference type="EMBL" id="CAD1831496.1"/>
    </source>
</evidence>
<proteinExistence type="inferred from homology"/>
<feature type="transmembrane region" description="Helical" evidence="9">
    <location>
        <begin position="730"/>
        <end position="749"/>
    </location>
</feature>
<comment type="similarity">
    <text evidence="2">Belongs to the ABC transporter superfamily. ABCG family. Eye pigment precursor importer (TC 3.A.1.204) subfamily.</text>
</comment>
<dbReference type="PANTHER" id="PTHR48041">
    <property type="entry name" value="ABC TRANSPORTER G FAMILY MEMBER 28"/>
    <property type="match status" value="1"/>
</dbReference>
<dbReference type="GO" id="GO:0016020">
    <property type="term" value="C:membrane"/>
    <property type="evidence" value="ECO:0007669"/>
    <property type="project" value="UniProtKB-SubCell"/>
</dbReference>
<feature type="transmembrane region" description="Helical" evidence="9">
    <location>
        <begin position="662"/>
        <end position="687"/>
    </location>
</feature>
<evidence type="ECO:0000256" key="4">
    <source>
        <dbReference type="ARBA" id="ARBA00022692"/>
    </source>
</evidence>
<sequence>MISPHMIGILEKALKPSGTKGHCPQETVVSDLANRYGRLFGHFHIAHHCERDFVIFLPQYTYKACIKLANLPFECWSEYRVASIIAIDNLEDIPENLAITLGGYRPLYCCYAGEISPLRRVWERSTLQEKQNSTRQSDGLLENHKAALSGKISNGDLRLDLTRLARKGKQRFALSGRVEVEEEEILVVVEAGRRLDFEQGGVLEDLARGVSSSGDGNKSLAKFEDVEYKVKVIPKNPIKAAMVSTISKLRIEHGRSHKQILKGITGSVGPGEILALMGPSGSGKTTLLKILGGRLGGDIKGHISYNDTPYTPSLKRRIGFVTQDDVLFPQLTVEETLVFAALLRLPTNMPKQQKLSRVDTIIKDLNLERLMSANQSRWGFVRGISGGERKRTSIGYEILVDPSLLLLDEPTSGLDSTCASKLLMILQSLAKTGRTIAVTIHQPSSRMFYMFDKLLLISEGLPIYHGKAWESMQYFSTLGFVPEIAMNPAEFLLDLASGHVEDINIPGTLRGSPNPEEFGMQVIKFLQWKYKSEIEPKNKEVNNQASKAPADLRLAIQMKKDWTMNWIEQFVILSKRTFRERSRDYLDKLRLAQAVGVAILLGLLWWKSKTGTEAQLRDQIGLIFYICIFWTSSSLFGAAYVFPFEKLYLVKERKADMYRLSVYYASSTLCDMVVHIFYPIIFMLILYFMADLRRTVPCFFLTVFAVLLIVITSQGTGELLGAAILSVKKAGFIASLVLMLFLLTGGYYVQLLINHVGFFPLSTYQNSCDG</sequence>
<evidence type="ECO:0000256" key="6">
    <source>
        <dbReference type="ARBA" id="ARBA00022840"/>
    </source>
</evidence>
<gene>
    <name evidence="11" type="ORF">CB5_LOCUS14707</name>
</gene>
<dbReference type="CDD" id="cd03213">
    <property type="entry name" value="ABCG_EPDR"/>
    <property type="match status" value="1"/>
</dbReference>
<feature type="transmembrane region" description="Helical" evidence="9">
    <location>
        <begin position="699"/>
        <end position="724"/>
    </location>
</feature>
<dbReference type="AlphaFoldDB" id="A0A6V7PLR3"/>
<dbReference type="InterPro" id="IPR003593">
    <property type="entry name" value="AAA+_ATPase"/>
</dbReference>
<evidence type="ECO:0000256" key="3">
    <source>
        <dbReference type="ARBA" id="ARBA00022448"/>
    </source>
</evidence>
<keyword evidence="8 9" id="KW-0472">Membrane</keyword>
<organism evidence="11">
    <name type="scientific">Ananas comosus var. bracteatus</name>
    <name type="common">red pineapple</name>
    <dbReference type="NCBI Taxonomy" id="296719"/>
    <lineage>
        <taxon>Eukaryota</taxon>
        <taxon>Viridiplantae</taxon>
        <taxon>Streptophyta</taxon>
        <taxon>Embryophyta</taxon>
        <taxon>Tracheophyta</taxon>
        <taxon>Spermatophyta</taxon>
        <taxon>Magnoliopsida</taxon>
        <taxon>Liliopsida</taxon>
        <taxon>Poales</taxon>
        <taxon>Bromeliaceae</taxon>
        <taxon>Bromelioideae</taxon>
        <taxon>Ananas</taxon>
    </lineage>
</organism>
<dbReference type="InterPro" id="IPR003439">
    <property type="entry name" value="ABC_transporter-like_ATP-bd"/>
</dbReference>
<name>A0A6V7PLR3_ANACO</name>
<evidence type="ECO:0000256" key="9">
    <source>
        <dbReference type="SAM" id="Phobius"/>
    </source>
</evidence>
<dbReference type="SMART" id="SM00382">
    <property type="entry name" value="AAA"/>
    <property type="match status" value="1"/>
</dbReference>
<feature type="transmembrane region" description="Helical" evidence="9">
    <location>
        <begin position="620"/>
        <end position="642"/>
    </location>
</feature>
<evidence type="ECO:0000256" key="1">
    <source>
        <dbReference type="ARBA" id="ARBA00004141"/>
    </source>
</evidence>
<keyword evidence="7 9" id="KW-1133">Transmembrane helix</keyword>
<dbReference type="SUPFAM" id="SSF52540">
    <property type="entry name" value="P-loop containing nucleoside triphosphate hydrolases"/>
    <property type="match status" value="1"/>
</dbReference>
<dbReference type="PROSITE" id="PS50893">
    <property type="entry name" value="ABC_TRANSPORTER_2"/>
    <property type="match status" value="1"/>
</dbReference>
<keyword evidence="4 9" id="KW-0812">Transmembrane</keyword>
<dbReference type="GO" id="GO:0140359">
    <property type="term" value="F:ABC-type transporter activity"/>
    <property type="evidence" value="ECO:0007669"/>
    <property type="project" value="InterPro"/>
</dbReference>
<protein>
    <recommendedName>
        <fullName evidence="10">ABC transporter domain-containing protein</fullName>
    </recommendedName>
</protein>
<feature type="transmembrane region" description="Helical" evidence="9">
    <location>
        <begin position="591"/>
        <end position="608"/>
    </location>
</feature>
<dbReference type="GO" id="GO:0005524">
    <property type="term" value="F:ATP binding"/>
    <property type="evidence" value="ECO:0007669"/>
    <property type="project" value="UniProtKB-KW"/>
</dbReference>
<keyword evidence="3" id="KW-0813">Transport</keyword>
<dbReference type="FunFam" id="3.40.50.300:FF:000337">
    <property type="entry name" value="ABC transporter G family member 22"/>
    <property type="match status" value="1"/>
</dbReference>
<reference evidence="11" key="1">
    <citation type="submission" date="2020-07" db="EMBL/GenBank/DDBJ databases">
        <authorList>
            <person name="Lin J."/>
        </authorList>
    </citation>
    <scope>NUCLEOTIDE SEQUENCE</scope>
</reference>
<keyword evidence="6" id="KW-0067">ATP-binding</keyword>
<evidence type="ECO:0000256" key="8">
    <source>
        <dbReference type="ARBA" id="ARBA00023136"/>
    </source>
</evidence>
<feature type="domain" description="ABC transporter" evidence="10">
    <location>
        <begin position="241"/>
        <end position="484"/>
    </location>
</feature>
<evidence type="ECO:0000256" key="5">
    <source>
        <dbReference type="ARBA" id="ARBA00022741"/>
    </source>
</evidence>
<dbReference type="Gene3D" id="3.40.50.300">
    <property type="entry name" value="P-loop containing nucleotide triphosphate hydrolases"/>
    <property type="match status" value="1"/>
</dbReference>
<dbReference type="InterPro" id="IPR050352">
    <property type="entry name" value="ABCG_transporters"/>
</dbReference>
<keyword evidence="5" id="KW-0547">Nucleotide-binding</keyword>
<dbReference type="InterPro" id="IPR013525">
    <property type="entry name" value="ABC2_TM"/>
</dbReference>
<evidence type="ECO:0000256" key="7">
    <source>
        <dbReference type="ARBA" id="ARBA00022989"/>
    </source>
</evidence>
<accession>A0A6V7PLR3</accession>